<reference evidence="1 2" key="1">
    <citation type="journal article" date="2021" name="BMC Genomics">
        <title>Datura genome reveals duplications of psychoactive alkaloid biosynthetic genes and high mutation rate following tissue culture.</title>
        <authorList>
            <person name="Rajewski A."/>
            <person name="Carter-House D."/>
            <person name="Stajich J."/>
            <person name="Litt A."/>
        </authorList>
    </citation>
    <scope>NUCLEOTIDE SEQUENCE [LARGE SCALE GENOMIC DNA]</scope>
    <source>
        <strain evidence="1">AR-01</strain>
    </source>
</reference>
<sequence length="80" mass="9427">MEPHGISWFNTQKEIKYSPKNWIDVGHLAHEFPTFRDKVRVLGLGYIFAEPEECNLTLVREFYANWTLLLERAPKSKYGV</sequence>
<organism evidence="1 2">
    <name type="scientific">Datura stramonium</name>
    <name type="common">Jimsonweed</name>
    <name type="synonym">Common thornapple</name>
    <dbReference type="NCBI Taxonomy" id="4076"/>
    <lineage>
        <taxon>Eukaryota</taxon>
        <taxon>Viridiplantae</taxon>
        <taxon>Streptophyta</taxon>
        <taxon>Embryophyta</taxon>
        <taxon>Tracheophyta</taxon>
        <taxon>Spermatophyta</taxon>
        <taxon>Magnoliopsida</taxon>
        <taxon>eudicotyledons</taxon>
        <taxon>Gunneridae</taxon>
        <taxon>Pentapetalae</taxon>
        <taxon>asterids</taxon>
        <taxon>lamiids</taxon>
        <taxon>Solanales</taxon>
        <taxon>Solanaceae</taxon>
        <taxon>Solanoideae</taxon>
        <taxon>Datureae</taxon>
        <taxon>Datura</taxon>
    </lineage>
</organism>
<dbReference type="Proteomes" id="UP000823775">
    <property type="component" value="Unassembled WGS sequence"/>
</dbReference>
<accession>A0ABS8SAA5</accession>
<name>A0ABS8SAA5_DATST</name>
<evidence type="ECO:0000313" key="2">
    <source>
        <dbReference type="Proteomes" id="UP000823775"/>
    </source>
</evidence>
<keyword evidence="2" id="KW-1185">Reference proteome</keyword>
<proteinExistence type="predicted"/>
<comment type="caution">
    <text evidence="1">The sequence shown here is derived from an EMBL/GenBank/DDBJ whole genome shotgun (WGS) entry which is preliminary data.</text>
</comment>
<gene>
    <name evidence="1" type="ORF">HAX54_029468</name>
</gene>
<protein>
    <submittedName>
        <fullName evidence="1">Uncharacterized protein</fullName>
    </submittedName>
</protein>
<dbReference type="EMBL" id="JACEIK010000366">
    <property type="protein sequence ID" value="MCD7455755.1"/>
    <property type="molecule type" value="Genomic_DNA"/>
</dbReference>
<feature type="non-terminal residue" evidence="1">
    <location>
        <position position="80"/>
    </location>
</feature>
<evidence type="ECO:0000313" key="1">
    <source>
        <dbReference type="EMBL" id="MCD7455755.1"/>
    </source>
</evidence>